<dbReference type="SUPFAM" id="SSF54106">
    <property type="entry name" value="LysM domain"/>
    <property type="match status" value="1"/>
</dbReference>
<name>A0A7G6E5D2_THEFR</name>
<keyword evidence="3" id="KW-0328">Glycosyltransferase</keyword>
<comment type="similarity">
    <text evidence="2">Belongs to the YkuD family.</text>
</comment>
<reference evidence="12 13" key="1">
    <citation type="journal article" date="2019" name="Front. Microbiol.">
        <title>Thermoanaerosceptrum fracticalcis gen. nov. sp. nov., a Novel Fumarate-Fermenting Microorganism From a Deep Fractured Carbonate Aquifer of the US Great Basin.</title>
        <authorList>
            <person name="Hamilton-Brehm S.D."/>
            <person name="Stewart L.E."/>
            <person name="Zavarin M."/>
            <person name="Caldwell M."/>
            <person name="Lawson P.A."/>
            <person name="Onstott T.C."/>
            <person name="Grzymski J."/>
            <person name="Neveux I."/>
            <person name="Lollar B.S."/>
            <person name="Russell C.E."/>
            <person name="Moser D.P."/>
        </authorList>
    </citation>
    <scope>NUCLEOTIDE SEQUENCE [LARGE SCALE GENOMIC DNA]</scope>
    <source>
        <strain evidence="12 13">DRI-13</strain>
    </source>
</reference>
<dbReference type="InterPro" id="IPR038063">
    <property type="entry name" value="Transpep_catalytic_dom"/>
</dbReference>
<dbReference type="InterPro" id="IPR036779">
    <property type="entry name" value="LysM_dom_sf"/>
</dbReference>
<evidence type="ECO:0000313" key="12">
    <source>
        <dbReference type="EMBL" id="QNB47286.1"/>
    </source>
</evidence>
<dbReference type="KEGG" id="tfr:BR63_13895"/>
<dbReference type="GO" id="GO:0018104">
    <property type="term" value="P:peptidoglycan-protein cross-linking"/>
    <property type="evidence" value="ECO:0007669"/>
    <property type="project" value="TreeGrafter"/>
</dbReference>
<dbReference type="PANTHER" id="PTHR30582:SF24">
    <property type="entry name" value="L,D-TRANSPEPTIDASE ERFK_SRFK-RELATED"/>
    <property type="match status" value="1"/>
</dbReference>
<evidence type="ECO:0000256" key="2">
    <source>
        <dbReference type="ARBA" id="ARBA00005992"/>
    </source>
</evidence>
<dbReference type="UniPathway" id="UPA00219"/>
<evidence type="ECO:0000256" key="5">
    <source>
        <dbReference type="ARBA" id="ARBA00022801"/>
    </source>
</evidence>
<dbReference type="EMBL" id="CP045798">
    <property type="protein sequence ID" value="QNB47286.1"/>
    <property type="molecule type" value="Genomic_DNA"/>
</dbReference>
<keyword evidence="6 9" id="KW-0133">Cell shape</keyword>
<dbReference type="GO" id="GO:0071972">
    <property type="term" value="F:peptidoglycan L,D-transpeptidase activity"/>
    <property type="evidence" value="ECO:0007669"/>
    <property type="project" value="TreeGrafter"/>
</dbReference>
<dbReference type="SUPFAM" id="SSF141523">
    <property type="entry name" value="L,D-transpeptidase catalytic domain-like"/>
    <property type="match status" value="1"/>
</dbReference>
<protein>
    <submittedName>
        <fullName evidence="12">L,D-transpeptidase family protein</fullName>
    </submittedName>
</protein>
<keyword evidence="7 9" id="KW-0573">Peptidoglycan synthesis</keyword>
<keyword evidence="8 9" id="KW-0961">Cell wall biogenesis/degradation</keyword>
<evidence type="ECO:0000313" key="13">
    <source>
        <dbReference type="Proteomes" id="UP000515847"/>
    </source>
</evidence>
<keyword evidence="5" id="KW-0378">Hydrolase</keyword>
<dbReference type="SMART" id="SM00257">
    <property type="entry name" value="LysM"/>
    <property type="match status" value="1"/>
</dbReference>
<evidence type="ECO:0000259" key="10">
    <source>
        <dbReference type="PROSITE" id="PS51782"/>
    </source>
</evidence>
<dbReference type="OrthoDB" id="9787225at2"/>
<dbReference type="GO" id="GO:0008360">
    <property type="term" value="P:regulation of cell shape"/>
    <property type="evidence" value="ECO:0007669"/>
    <property type="project" value="UniProtKB-UniRule"/>
</dbReference>
<dbReference type="PANTHER" id="PTHR30582">
    <property type="entry name" value="L,D-TRANSPEPTIDASE"/>
    <property type="match status" value="1"/>
</dbReference>
<dbReference type="Pfam" id="PF03734">
    <property type="entry name" value="YkuD"/>
    <property type="match status" value="1"/>
</dbReference>
<feature type="active site" description="Proton donor/acceptor" evidence="9">
    <location>
        <position position="74"/>
    </location>
</feature>
<dbReference type="GO" id="GO:0016757">
    <property type="term" value="F:glycosyltransferase activity"/>
    <property type="evidence" value="ECO:0007669"/>
    <property type="project" value="UniProtKB-KW"/>
</dbReference>
<dbReference type="InterPro" id="IPR050979">
    <property type="entry name" value="LD-transpeptidase"/>
</dbReference>
<evidence type="ECO:0000256" key="1">
    <source>
        <dbReference type="ARBA" id="ARBA00004752"/>
    </source>
</evidence>
<feature type="domain" description="LysM" evidence="10">
    <location>
        <begin position="143"/>
        <end position="187"/>
    </location>
</feature>
<dbReference type="RefSeq" id="WP_034423159.1">
    <property type="nucleotide sequence ID" value="NZ_CP045798.1"/>
</dbReference>
<comment type="pathway">
    <text evidence="1 9">Cell wall biogenesis; peptidoglycan biosynthesis.</text>
</comment>
<dbReference type="InterPro" id="IPR018392">
    <property type="entry name" value="LysM"/>
</dbReference>
<evidence type="ECO:0000259" key="11">
    <source>
        <dbReference type="PROSITE" id="PS52029"/>
    </source>
</evidence>
<dbReference type="CDD" id="cd16913">
    <property type="entry name" value="YkuD_like"/>
    <property type="match status" value="1"/>
</dbReference>
<feature type="active site" description="Nucleophile" evidence="9">
    <location>
        <position position="90"/>
    </location>
</feature>
<dbReference type="InterPro" id="IPR005490">
    <property type="entry name" value="LD_TPept_cat_dom"/>
</dbReference>
<dbReference type="Pfam" id="PF01476">
    <property type="entry name" value="LysM"/>
    <property type="match status" value="1"/>
</dbReference>
<dbReference type="Gene3D" id="2.40.440.10">
    <property type="entry name" value="L,D-transpeptidase catalytic domain-like"/>
    <property type="match status" value="1"/>
</dbReference>
<keyword evidence="4" id="KW-0808">Transferase</keyword>
<dbReference type="PROSITE" id="PS51782">
    <property type="entry name" value="LYSM"/>
    <property type="match status" value="1"/>
</dbReference>
<evidence type="ECO:0000256" key="3">
    <source>
        <dbReference type="ARBA" id="ARBA00022676"/>
    </source>
</evidence>
<dbReference type="Gene3D" id="3.10.350.10">
    <property type="entry name" value="LysM domain"/>
    <property type="match status" value="1"/>
</dbReference>
<dbReference type="CDD" id="cd00118">
    <property type="entry name" value="LysM"/>
    <property type="match status" value="1"/>
</dbReference>
<organism evidence="12 13">
    <name type="scientific">Thermanaerosceptrum fracticalcis</name>
    <dbReference type="NCBI Taxonomy" id="1712410"/>
    <lineage>
        <taxon>Bacteria</taxon>
        <taxon>Bacillati</taxon>
        <taxon>Bacillota</taxon>
        <taxon>Clostridia</taxon>
        <taxon>Eubacteriales</taxon>
        <taxon>Peptococcaceae</taxon>
        <taxon>Thermanaerosceptrum</taxon>
    </lineage>
</organism>
<proteinExistence type="inferred from homology"/>
<accession>A0A7G6E5D2</accession>
<feature type="domain" description="L,D-TPase catalytic" evidence="11">
    <location>
        <begin position="6"/>
        <end position="114"/>
    </location>
</feature>
<sequence>MMRGGMSITINLTQRRLYLYQGERLYNSYPIAIGKPSNPSPVGKWTIVNKVILDGKQVYGTRWLGLSKPNYGIHGTNNPSSIGKAVSLGCIRMYNHDIEAIFPVVTIGTEVEIISGAHGSGYPLPPYNPTTTPASNTNQGGGRTYTVQKGNTLWAIAKKLGISLQDLIKANPGINPDILYPGQVINLP</sequence>
<evidence type="ECO:0000256" key="7">
    <source>
        <dbReference type="ARBA" id="ARBA00022984"/>
    </source>
</evidence>
<dbReference type="Proteomes" id="UP000515847">
    <property type="component" value="Chromosome"/>
</dbReference>
<evidence type="ECO:0000256" key="4">
    <source>
        <dbReference type="ARBA" id="ARBA00022679"/>
    </source>
</evidence>
<dbReference type="AlphaFoldDB" id="A0A7G6E5D2"/>
<dbReference type="GO" id="GO:0005576">
    <property type="term" value="C:extracellular region"/>
    <property type="evidence" value="ECO:0007669"/>
    <property type="project" value="TreeGrafter"/>
</dbReference>
<evidence type="ECO:0000256" key="6">
    <source>
        <dbReference type="ARBA" id="ARBA00022960"/>
    </source>
</evidence>
<evidence type="ECO:0000256" key="9">
    <source>
        <dbReference type="PROSITE-ProRule" id="PRU01373"/>
    </source>
</evidence>
<keyword evidence="13" id="KW-1185">Reference proteome</keyword>
<evidence type="ECO:0000256" key="8">
    <source>
        <dbReference type="ARBA" id="ARBA00023316"/>
    </source>
</evidence>
<gene>
    <name evidence="12" type="ORF">BR63_13895</name>
</gene>
<dbReference type="GO" id="GO:0071555">
    <property type="term" value="P:cell wall organization"/>
    <property type="evidence" value="ECO:0007669"/>
    <property type="project" value="UniProtKB-UniRule"/>
</dbReference>
<dbReference type="PROSITE" id="PS52029">
    <property type="entry name" value="LD_TPASE"/>
    <property type="match status" value="1"/>
</dbReference>